<dbReference type="GO" id="GO:0046914">
    <property type="term" value="F:transition metal ion binding"/>
    <property type="evidence" value="ECO:0007669"/>
    <property type="project" value="InterPro"/>
</dbReference>
<dbReference type="AlphaFoldDB" id="A0AA96V005"/>
<evidence type="ECO:0000313" key="6">
    <source>
        <dbReference type="EMBL" id="WNY22800.1"/>
    </source>
</evidence>
<dbReference type="PROSITE" id="PS50944">
    <property type="entry name" value="HTH_DTXR"/>
    <property type="match status" value="1"/>
</dbReference>
<keyword evidence="7" id="KW-1185">Reference proteome</keyword>
<feature type="domain" description="HTH dtxR-type" evidence="5">
    <location>
        <begin position="1"/>
        <end position="63"/>
    </location>
</feature>
<evidence type="ECO:0000259" key="5">
    <source>
        <dbReference type="PROSITE" id="PS50944"/>
    </source>
</evidence>
<evidence type="ECO:0000256" key="1">
    <source>
        <dbReference type="ARBA" id="ARBA00007871"/>
    </source>
</evidence>
<dbReference type="InterPro" id="IPR022687">
    <property type="entry name" value="HTH_DTXR"/>
</dbReference>
<gene>
    <name evidence="6" type="primary">mntR_2</name>
    <name evidence="6" type="ORF">MmiHf6_00850</name>
</gene>
<evidence type="ECO:0000256" key="3">
    <source>
        <dbReference type="ARBA" id="ARBA00023125"/>
    </source>
</evidence>
<dbReference type="Pfam" id="PF02742">
    <property type="entry name" value="Fe_dep_repr_C"/>
    <property type="match status" value="1"/>
</dbReference>
<dbReference type="InterPro" id="IPR001367">
    <property type="entry name" value="Fe_dep_repressor"/>
</dbReference>
<name>A0AA96V005_9EURY</name>
<dbReference type="EMBL" id="CP131059">
    <property type="protein sequence ID" value="WNY22800.1"/>
    <property type="molecule type" value="Genomic_DNA"/>
</dbReference>
<dbReference type="SUPFAM" id="SSF47979">
    <property type="entry name" value="Iron-dependent repressor protein, dimerization domain"/>
    <property type="match status" value="1"/>
</dbReference>
<dbReference type="GO" id="GO:0003700">
    <property type="term" value="F:DNA-binding transcription factor activity"/>
    <property type="evidence" value="ECO:0007669"/>
    <property type="project" value="InterPro"/>
</dbReference>
<organism evidence="6 7">
    <name type="scientific">Methanimicrococcus hongohii</name>
    <dbReference type="NCBI Taxonomy" id="3028295"/>
    <lineage>
        <taxon>Archaea</taxon>
        <taxon>Methanobacteriati</taxon>
        <taxon>Methanobacteriota</taxon>
        <taxon>Stenosarchaea group</taxon>
        <taxon>Methanomicrobia</taxon>
        <taxon>Methanosarcinales</taxon>
        <taxon>Methanosarcinaceae</taxon>
        <taxon>Methanimicrococcus</taxon>
    </lineage>
</organism>
<proteinExistence type="inferred from homology"/>
<dbReference type="Proteomes" id="UP001302978">
    <property type="component" value="Chromosome"/>
</dbReference>
<dbReference type="SMART" id="SM00529">
    <property type="entry name" value="HTH_DTXR"/>
    <property type="match status" value="1"/>
</dbReference>
<protein>
    <submittedName>
        <fullName evidence="6">HTH-type transcriptional regulator MntR</fullName>
    </submittedName>
</protein>
<evidence type="ECO:0000256" key="4">
    <source>
        <dbReference type="ARBA" id="ARBA00023163"/>
    </source>
</evidence>
<dbReference type="PANTHER" id="PTHR33238">
    <property type="entry name" value="IRON (METAL) DEPENDENT REPRESSOR, DTXR FAMILY"/>
    <property type="match status" value="1"/>
</dbReference>
<dbReference type="PANTHER" id="PTHR33238:SF7">
    <property type="entry name" value="IRON-DEPENDENT TRANSCRIPTIONAL REGULATOR"/>
    <property type="match status" value="1"/>
</dbReference>
<dbReference type="GO" id="GO:0003677">
    <property type="term" value="F:DNA binding"/>
    <property type="evidence" value="ECO:0007669"/>
    <property type="project" value="UniProtKB-KW"/>
</dbReference>
<accession>A0AA96V005</accession>
<dbReference type="InterPro" id="IPR022689">
    <property type="entry name" value="Iron_dep_repressor"/>
</dbReference>
<dbReference type="Pfam" id="PF01325">
    <property type="entry name" value="Fe_dep_repress"/>
    <property type="match status" value="1"/>
</dbReference>
<dbReference type="FunFam" id="1.10.10.10:FF:000189">
    <property type="entry name" value="HTH-type transcriptional regulator MntR"/>
    <property type="match status" value="1"/>
</dbReference>
<evidence type="ECO:0000256" key="2">
    <source>
        <dbReference type="ARBA" id="ARBA00023015"/>
    </source>
</evidence>
<dbReference type="InterPro" id="IPR050536">
    <property type="entry name" value="DtxR_MntR_Metal-Reg"/>
</dbReference>
<dbReference type="InterPro" id="IPR036390">
    <property type="entry name" value="WH_DNA-bd_sf"/>
</dbReference>
<sequence length="155" mass="17647">MTTERKEDYLKKIDKIVTEKGYAQVKDISRELDVGPSSVTGMLKKLTDEGYINYEKYGGVTLTQKGKETANSTKKKYTTIKDFLIALGISENVAEDDACKMEHIITPDTYDVFLRFCEFSITEKGSNQMEHFKRYCETGEVDKCMCGAPKTHKIE</sequence>
<dbReference type="Gene3D" id="1.10.10.10">
    <property type="entry name" value="Winged helix-like DNA-binding domain superfamily/Winged helix DNA-binding domain"/>
    <property type="match status" value="1"/>
</dbReference>
<comment type="similarity">
    <text evidence="1">Belongs to the DtxR/MntR family.</text>
</comment>
<keyword evidence="4" id="KW-0804">Transcription</keyword>
<reference evidence="6 7" key="1">
    <citation type="submission" date="2023-07" db="EMBL/GenBank/DDBJ databases">
        <title>Closed genoem sequence of Methanomicrococcus sp. Hf6.</title>
        <authorList>
            <person name="Poehlein A."/>
            <person name="Protasov E."/>
            <person name="Platt K."/>
            <person name="Reeh H."/>
            <person name="Daniel R."/>
            <person name="Brune A."/>
        </authorList>
    </citation>
    <scope>NUCLEOTIDE SEQUENCE [LARGE SCALE GENOMIC DNA]</scope>
    <source>
        <strain evidence="6 7">Hf6</strain>
    </source>
</reference>
<dbReference type="GeneID" id="85194508"/>
<dbReference type="InterPro" id="IPR036421">
    <property type="entry name" value="Fe_dep_repressor_sf"/>
</dbReference>
<dbReference type="SUPFAM" id="SSF46785">
    <property type="entry name" value="Winged helix' DNA-binding domain"/>
    <property type="match status" value="1"/>
</dbReference>
<dbReference type="InterPro" id="IPR036388">
    <property type="entry name" value="WH-like_DNA-bd_sf"/>
</dbReference>
<evidence type="ECO:0000313" key="7">
    <source>
        <dbReference type="Proteomes" id="UP001302978"/>
    </source>
</evidence>
<dbReference type="RefSeq" id="WP_316557759.1">
    <property type="nucleotide sequence ID" value="NZ_CP131059.1"/>
</dbReference>
<dbReference type="KEGG" id="mehf:MmiHf6_00850"/>
<keyword evidence="2" id="KW-0805">Transcription regulation</keyword>
<dbReference type="Gene3D" id="1.10.60.10">
    <property type="entry name" value="Iron dependent repressor, metal binding and dimerisation domain"/>
    <property type="match status" value="1"/>
</dbReference>
<dbReference type="GO" id="GO:0046983">
    <property type="term" value="F:protein dimerization activity"/>
    <property type="evidence" value="ECO:0007669"/>
    <property type="project" value="InterPro"/>
</dbReference>
<keyword evidence="3" id="KW-0238">DNA-binding</keyword>